<dbReference type="InterPro" id="IPR027444">
    <property type="entry name" value="H-NS_C_dom"/>
</dbReference>
<dbReference type="Gene3D" id="4.10.430.10">
    <property type="entry name" value="Histone-like protein H-NS, C-terminal domain"/>
    <property type="match status" value="1"/>
</dbReference>
<keyword evidence="3" id="KW-0963">Cytoplasm</keyword>
<evidence type="ECO:0000256" key="3">
    <source>
        <dbReference type="ARBA" id="ARBA00022490"/>
    </source>
</evidence>
<evidence type="ECO:0000256" key="2">
    <source>
        <dbReference type="ARBA" id="ARBA00010610"/>
    </source>
</evidence>
<comment type="caution">
    <text evidence="6">The sequence shown here is derived from an EMBL/GenBank/DDBJ whole genome shotgun (WGS) entry which is preliminary data.</text>
</comment>
<feature type="domain" description="DNA-binding protein H-NS-like C-terminal" evidence="5">
    <location>
        <begin position="58"/>
        <end position="103"/>
    </location>
</feature>
<dbReference type="SMART" id="SM00528">
    <property type="entry name" value="HNS"/>
    <property type="match status" value="1"/>
</dbReference>
<dbReference type="SUPFAM" id="SSF81273">
    <property type="entry name" value="H-NS histone-like proteins"/>
    <property type="match status" value="1"/>
</dbReference>
<keyword evidence="7" id="KW-1185">Reference proteome</keyword>
<dbReference type="RefSeq" id="WP_311761271.1">
    <property type="nucleotide sequence ID" value="NZ_JAVRQI010000019.1"/>
</dbReference>
<comment type="subcellular location">
    <subcellularLocation>
        <location evidence="1">Cytoplasm</location>
        <location evidence="1">Nucleoid</location>
    </subcellularLocation>
</comment>
<evidence type="ECO:0000259" key="5">
    <source>
        <dbReference type="SMART" id="SM00528"/>
    </source>
</evidence>
<dbReference type="EMBL" id="JAVRQI010000019">
    <property type="protein sequence ID" value="MDT1064181.1"/>
    <property type="molecule type" value="Genomic_DNA"/>
</dbReference>
<keyword evidence="4" id="KW-0238">DNA-binding</keyword>
<accession>A0ABU3EIV5</accession>
<gene>
    <name evidence="6" type="ORF">RM190_20125</name>
</gene>
<sequence length="103" mass="11435">MDININALDLRELKALRSKLDRAIDGYGAKQKQKALEAIKVAAQEHGFALKDLLSEDIQKSTAVAPKYAHPKNPDQTWTGRGRKPRWVQEALDAGKSLDDLAI</sequence>
<evidence type="ECO:0000313" key="6">
    <source>
        <dbReference type="EMBL" id="MDT1064181.1"/>
    </source>
</evidence>
<dbReference type="Pfam" id="PF00816">
    <property type="entry name" value="Histone_HNS"/>
    <property type="match status" value="1"/>
</dbReference>
<evidence type="ECO:0000313" key="7">
    <source>
        <dbReference type="Proteomes" id="UP001251085"/>
    </source>
</evidence>
<dbReference type="PANTHER" id="PTHR38097:SF2">
    <property type="entry name" value="DNA-BINDING PROTEIN STPA"/>
    <property type="match status" value="1"/>
</dbReference>
<dbReference type="Proteomes" id="UP001251085">
    <property type="component" value="Unassembled WGS sequence"/>
</dbReference>
<evidence type="ECO:0000256" key="1">
    <source>
        <dbReference type="ARBA" id="ARBA00004453"/>
    </source>
</evidence>
<proteinExistence type="inferred from homology"/>
<dbReference type="InterPro" id="IPR037150">
    <property type="entry name" value="H-NS_C_dom_sf"/>
</dbReference>
<evidence type="ECO:0000256" key="4">
    <source>
        <dbReference type="ARBA" id="ARBA00023125"/>
    </source>
</evidence>
<dbReference type="PANTHER" id="PTHR38097">
    <property type="match status" value="1"/>
</dbReference>
<reference evidence="7" key="1">
    <citation type="submission" date="2023-07" db="EMBL/GenBank/DDBJ databases">
        <title>Characterization of two Paracoccaceae strains isolated from Phycosphere and proposal of Xinfangfangia lacusdiani sp. nov.</title>
        <authorList>
            <person name="Deng Y."/>
            <person name="Zhang Y.Q."/>
        </authorList>
    </citation>
    <scope>NUCLEOTIDE SEQUENCE [LARGE SCALE GENOMIC DNA]</scope>
    <source>
        <strain evidence="7">CPCC 101403</strain>
    </source>
</reference>
<name>A0ABU3EIV5_9RHOB</name>
<comment type="similarity">
    <text evidence="2">Belongs to the histone-like protein H-NS family.</text>
</comment>
<organism evidence="6 7">
    <name type="scientific">Paracoccus broussonetiae</name>
    <dbReference type="NCBI Taxonomy" id="3075834"/>
    <lineage>
        <taxon>Bacteria</taxon>
        <taxon>Pseudomonadati</taxon>
        <taxon>Pseudomonadota</taxon>
        <taxon>Alphaproteobacteria</taxon>
        <taxon>Rhodobacterales</taxon>
        <taxon>Paracoccaceae</taxon>
        <taxon>Paracoccus</taxon>
    </lineage>
</organism>
<protein>
    <submittedName>
        <fullName evidence="6">H-NS histone family protein</fullName>
    </submittedName>
</protein>